<sequence>MFHYTDGAGLIGITKQRKMRCTHIAYLNDSKEWLYSGELIYKALQSIKDDSSSRSRTKEYVDVAFQQINSDGYGKTFATDSIMDANQEFPKVYVASFTRHHDDLNMWRGYSARNARYAIGFRTAALRAAPRGDWYFEAAVYDEEALLSAMRQSILEKFELLDRGLTYPGTNDLRPPSHSEAGGLRHFINDMRRWIGPFVKHPKFKAEGEWRLWRFGEASEFRASESFITPYLEIDIDPDAFSSVVLGPTSHPLLSERSLKQLLSSNGLSEVVVIRSDVPYRS</sequence>
<name>A0A7Y6NJT1_9BURK</name>
<dbReference type="Pfam" id="PF11185">
    <property type="entry name" value="DUF2971"/>
    <property type="match status" value="1"/>
</dbReference>
<organism evidence="1 2">
    <name type="scientific">Piscinibacter koreensis</name>
    <dbReference type="NCBI Taxonomy" id="2742824"/>
    <lineage>
        <taxon>Bacteria</taxon>
        <taxon>Pseudomonadati</taxon>
        <taxon>Pseudomonadota</taxon>
        <taxon>Betaproteobacteria</taxon>
        <taxon>Burkholderiales</taxon>
        <taxon>Sphaerotilaceae</taxon>
        <taxon>Piscinibacter</taxon>
    </lineage>
</organism>
<dbReference type="Proteomes" id="UP000529637">
    <property type="component" value="Unassembled WGS sequence"/>
</dbReference>
<comment type="caution">
    <text evidence="1">The sequence shown here is derived from an EMBL/GenBank/DDBJ whole genome shotgun (WGS) entry which is preliminary data.</text>
</comment>
<keyword evidence="2" id="KW-1185">Reference proteome</keyword>
<protein>
    <recommendedName>
        <fullName evidence="3">DUF2971 domain-containing protein</fullName>
    </recommendedName>
</protein>
<reference evidence="1 2" key="1">
    <citation type="submission" date="2020-06" db="EMBL/GenBank/DDBJ databases">
        <title>Schlegella sp. ID0723 isolated from air conditioner.</title>
        <authorList>
            <person name="Kim D.Y."/>
            <person name="Kim D.-U."/>
        </authorList>
    </citation>
    <scope>NUCLEOTIDE SEQUENCE [LARGE SCALE GENOMIC DNA]</scope>
    <source>
        <strain evidence="1 2">ID0723</strain>
    </source>
</reference>
<dbReference type="InterPro" id="IPR021352">
    <property type="entry name" value="DUF2971"/>
</dbReference>
<evidence type="ECO:0000313" key="2">
    <source>
        <dbReference type="Proteomes" id="UP000529637"/>
    </source>
</evidence>
<evidence type="ECO:0000313" key="1">
    <source>
        <dbReference type="EMBL" id="NUZ04391.1"/>
    </source>
</evidence>
<evidence type="ECO:0008006" key="3">
    <source>
        <dbReference type="Google" id="ProtNLM"/>
    </source>
</evidence>
<dbReference type="AlphaFoldDB" id="A0A7Y6NJT1"/>
<proteinExistence type="predicted"/>
<dbReference type="EMBL" id="JABWMJ010000001">
    <property type="protein sequence ID" value="NUZ04391.1"/>
    <property type="molecule type" value="Genomic_DNA"/>
</dbReference>
<accession>A0A7Y6NJT1</accession>
<gene>
    <name evidence="1" type="ORF">HQN59_01315</name>
</gene>